<comment type="caution">
    <text evidence="1">The sequence shown here is derived from an EMBL/GenBank/DDBJ whole genome shotgun (WGS) entry which is preliminary data.</text>
</comment>
<evidence type="ECO:0000313" key="2">
    <source>
        <dbReference type="Proteomes" id="UP001143910"/>
    </source>
</evidence>
<proteinExistence type="predicted"/>
<dbReference type="Proteomes" id="UP001143910">
    <property type="component" value="Unassembled WGS sequence"/>
</dbReference>
<organism evidence="1 2">
    <name type="scientific">Zarea fungicola</name>
    <dbReference type="NCBI Taxonomy" id="93591"/>
    <lineage>
        <taxon>Eukaryota</taxon>
        <taxon>Fungi</taxon>
        <taxon>Dikarya</taxon>
        <taxon>Ascomycota</taxon>
        <taxon>Pezizomycotina</taxon>
        <taxon>Sordariomycetes</taxon>
        <taxon>Hypocreomycetidae</taxon>
        <taxon>Hypocreales</taxon>
        <taxon>Cordycipitaceae</taxon>
        <taxon>Zarea</taxon>
    </lineage>
</organism>
<evidence type="ECO:0000313" key="1">
    <source>
        <dbReference type="EMBL" id="KAJ2965733.1"/>
    </source>
</evidence>
<sequence length="120" mass="12885">MVKRRASVSSASDNEVAHKAAKKTKTSSGLISPAGKDDDGNAYWEASCQDITWRGISLSTEQYATLLKLVPSINNKLREMGKLVDGSEDATAVSPVAVKKQKKEKSDRANIDATSDEDDG</sequence>
<gene>
    <name evidence="1" type="ORF">NQ176_g10476</name>
</gene>
<protein>
    <submittedName>
        <fullName evidence="1">Uncharacterized protein</fullName>
    </submittedName>
</protein>
<dbReference type="EMBL" id="JANJQO010002874">
    <property type="protein sequence ID" value="KAJ2965733.1"/>
    <property type="molecule type" value="Genomic_DNA"/>
</dbReference>
<accession>A0ACC1MHK9</accession>
<reference evidence="1" key="1">
    <citation type="submission" date="2022-08" db="EMBL/GenBank/DDBJ databases">
        <title>Genome Sequence of Lecanicillium fungicola.</title>
        <authorList>
            <person name="Buettner E."/>
        </authorList>
    </citation>
    <scope>NUCLEOTIDE SEQUENCE</scope>
    <source>
        <strain evidence="1">Babe33</strain>
    </source>
</reference>
<keyword evidence="2" id="KW-1185">Reference proteome</keyword>
<name>A0ACC1MHK9_9HYPO</name>